<protein>
    <submittedName>
        <fullName evidence="1">Uncharacterized protein</fullName>
    </submittedName>
</protein>
<organism evidence="1 2">
    <name type="scientific">Liquorilactobacillus hordei DSM 19519</name>
    <dbReference type="NCBI Taxonomy" id="1423759"/>
    <lineage>
        <taxon>Bacteria</taxon>
        <taxon>Bacillati</taxon>
        <taxon>Bacillota</taxon>
        <taxon>Bacilli</taxon>
        <taxon>Lactobacillales</taxon>
        <taxon>Lactobacillaceae</taxon>
        <taxon>Liquorilactobacillus</taxon>
    </lineage>
</organism>
<dbReference type="AlphaFoldDB" id="A0A0R1M6W6"/>
<name>A0A0R1M6W6_9LACO</name>
<sequence>MYSIQSKGKILKKDLFHSTLGGQILTDEKKKKLLFYLKSFFEPLNILNESYSNEVYIKENEFSKVTSILNFLGSIGAYFEYSPITDEHDNLIEFDIIIHDYSKL</sequence>
<proteinExistence type="predicted"/>
<evidence type="ECO:0000313" key="2">
    <source>
        <dbReference type="Proteomes" id="UP000051448"/>
    </source>
</evidence>
<accession>A0A0R1M6W6</accession>
<comment type="caution">
    <text evidence="1">The sequence shown here is derived from an EMBL/GenBank/DDBJ whole genome shotgun (WGS) entry which is preliminary data.</text>
</comment>
<gene>
    <name evidence="1" type="ORF">FC92_GL001813</name>
</gene>
<dbReference type="Proteomes" id="UP000051448">
    <property type="component" value="Unassembled WGS sequence"/>
</dbReference>
<dbReference type="PATRIC" id="fig|1423759.3.peg.1895"/>
<dbReference type="EMBL" id="AZDX01000059">
    <property type="protein sequence ID" value="KRL03911.1"/>
    <property type="molecule type" value="Genomic_DNA"/>
</dbReference>
<evidence type="ECO:0000313" key="1">
    <source>
        <dbReference type="EMBL" id="KRL03911.1"/>
    </source>
</evidence>
<reference evidence="1 2" key="1">
    <citation type="journal article" date="2015" name="Genome Announc.">
        <title>Expanding the biotechnology potential of lactobacilli through comparative genomics of 213 strains and associated genera.</title>
        <authorList>
            <person name="Sun Z."/>
            <person name="Harris H.M."/>
            <person name="McCann A."/>
            <person name="Guo C."/>
            <person name="Argimon S."/>
            <person name="Zhang W."/>
            <person name="Yang X."/>
            <person name="Jeffery I.B."/>
            <person name="Cooney J.C."/>
            <person name="Kagawa T.F."/>
            <person name="Liu W."/>
            <person name="Song Y."/>
            <person name="Salvetti E."/>
            <person name="Wrobel A."/>
            <person name="Rasinkangas P."/>
            <person name="Parkhill J."/>
            <person name="Rea M.C."/>
            <person name="O'Sullivan O."/>
            <person name="Ritari J."/>
            <person name="Douillard F.P."/>
            <person name="Paul Ross R."/>
            <person name="Yang R."/>
            <person name="Briner A.E."/>
            <person name="Felis G.E."/>
            <person name="de Vos W.M."/>
            <person name="Barrangou R."/>
            <person name="Klaenhammer T.R."/>
            <person name="Caufield P.W."/>
            <person name="Cui Y."/>
            <person name="Zhang H."/>
            <person name="O'Toole P.W."/>
        </authorList>
    </citation>
    <scope>NUCLEOTIDE SEQUENCE [LARGE SCALE GENOMIC DNA]</scope>
    <source>
        <strain evidence="1 2">DSM 19519</strain>
    </source>
</reference>
<keyword evidence="2" id="KW-1185">Reference proteome</keyword>